<gene>
    <name evidence="17" type="primary">cobA</name>
    <name evidence="17" type="ORF">I0K15_10455</name>
</gene>
<dbReference type="Gene3D" id="3.30.160.110">
    <property type="entry name" value="Siroheme synthase, domain 2"/>
    <property type="match status" value="1"/>
</dbReference>
<evidence type="ECO:0000256" key="4">
    <source>
        <dbReference type="ARBA" id="ARBA00022603"/>
    </source>
</evidence>
<dbReference type="Gene3D" id="3.40.1010.10">
    <property type="entry name" value="Cobalt-precorrin-4 Transmethylase, Domain 1"/>
    <property type="match status" value="1"/>
</dbReference>
<dbReference type="Gene3D" id="3.30.950.10">
    <property type="entry name" value="Methyltransferase, Cobalt-precorrin-4 Transmethylase, Domain 2"/>
    <property type="match status" value="1"/>
</dbReference>
<keyword evidence="5 17" id="KW-0808">Transferase</keyword>
<keyword evidence="4 17" id="KW-0489">Methyltransferase</keyword>
<keyword evidence="8" id="KW-0520">NAD</keyword>
<dbReference type="GO" id="GO:0032259">
    <property type="term" value="P:methylation"/>
    <property type="evidence" value="ECO:0007669"/>
    <property type="project" value="UniProtKB-KW"/>
</dbReference>
<dbReference type="Pfam" id="PF00590">
    <property type="entry name" value="TP_methylase"/>
    <property type="match status" value="1"/>
</dbReference>
<protein>
    <submittedName>
        <fullName evidence="17">Uroporphyrinogen-III C-methyltransferase</fullName>
        <ecNumber evidence="17">2.1.1.107</ecNumber>
    </submittedName>
</protein>
<feature type="domain" description="Sirohaem synthase dimerisation" evidence="16">
    <location>
        <begin position="147"/>
        <end position="199"/>
    </location>
</feature>
<keyword evidence="9" id="KW-0456">Lyase</keyword>
<keyword evidence="18" id="KW-1185">Reference proteome</keyword>
<feature type="active site" description="Proton donor" evidence="14">
    <location>
        <position position="265"/>
    </location>
</feature>
<comment type="catalytic activity">
    <reaction evidence="13">
        <text>precorrin-2 + NAD(+) = sirohydrochlorin + NADH + 2 H(+)</text>
        <dbReference type="Rhea" id="RHEA:15613"/>
        <dbReference type="ChEBI" id="CHEBI:15378"/>
        <dbReference type="ChEBI" id="CHEBI:57540"/>
        <dbReference type="ChEBI" id="CHEBI:57945"/>
        <dbReference type="ChEBI" id="CHEBI:58351"/>
        <dbReference type="ChEBI" id="CHEBI:58827"/>
        <dbReference type="EC" id="1.3.1.76"/>
    </reaction>
</comment>
<comment type="pathway">
    <text evidence="1">Porphyrin-containing compound metabolism; siroheme biosynthesis; sirohydrochlorin from precorrin-2: step 1/1.</text>
</comment>
<organism evidence="17 18">
    <name type="scientific">Pontivivens ytuae</name>
    <dbReference type="NCBI Taxonomy" id="2789856"/>
    <lineage>
        <taxon>Bacteria</taxon>
        <taxon>Pseudomonadati</taxon>
        <taxon>Pseudomonadota</taxon>
        <taxon>Alphaproteobacteria</taxon>
        <taxon>Rhodobacterales</taxon>
        <taxon>Paracoccaceae</taxon>
        <taxon>Pontivivens</taxon>
    </lineage>
</organism>
<evidence type="ECO:0000259" key="15">
    <source>
        <dbReference type="Pfam" id="PF00590"/>
    </source>
</evidence>
<dbReference type="GO" id="GO:0019354">
    <property type="term" value="P:siroheme biosynthetic process"/>
    <property type="evidence" value="ECO:0007669"/>
    <property type="project" value="UniProtKB-UniPathway"/>
</dbReference>
<dbReference type="InterPro" id="IPR000878">
    <property type="entry name" value="4pyrrol_Mease"/>
</dbReference>
<dbReference type="Pfam" id="PF13241">
    <property type="entry name" value="NAD_binding_7"/>
    <property type="match status" value="1"/>
</dbReference>
<dbReference type="Pfam" id="PF10414">
    <property type="entry name" value="CysG_dimeriser"/>
    <property type="match status" value="1"/>
</dbReference>
<dbReference type="GO" id="GO:0009236">
    <property type="term" value="P:cobalamin biosynthetic process"/>
    <property type="evidence" value="ECO:0007669"/>
    <property type="project" value="UniProtKB-KW"/>
</dbReference>
<evidence type="ECO:0000256" key="3">
    <source>
        <dbReference type="ARBA" id="ARBA00022573"/>
    </source>
</evidence>
<dbReference type="InterPro" id="IPR036291">
    <property type="entry name" value="NAD(P)-bd_dom_sf"/>
</dbReference>
<evidence type="ECO:0000256" key="2">
    <source>
        <dbReference type="ARBA" id="ARBA00005879"/>
    </source>
</evidence>
<dbReference type="GO" id="GO:0051287">
    <property type="term" value="F:NAD binding"/>
    <property type="evidence" value="ECO:0007669"/>
    <property type="project" value="InterPro"/>
</dbReference>
<evidence type="ECO:0000256" key="6">
    <source>
        <dbReference type="ARBA" id="ARBA00022691"/>
    </source>
</evidence>
<evidence type="ECO:0000313" key="18">
    <source>
        <dbReference type="Proteomes" id="UP000594800"/>
    </source>
</evidence>
<dbReference type="EMBL" id="CP064942">
    <property type="protein sequence ID" value="QPH52252.1"/>
    <property type="molecule type" value="Genomic_DNA"/>
</dbReference>
<evidence type="ECO:0000256" key="9">
    <source>
        <dbReference type="ARBA" id="ARBA00023239"/>
    </source>
</evidence>
<dbReference type="InterPro" id="IPR019478">
    <property type="entry name" value="Sirohaem_synthase_dimer_dom"/>
</dbReference>
<keyword evidence="7" id="KW-0560">Oxidoreductase</keyword>
<dbReference type="UniPathway" id="UPA00262">
    <property type="reaction ID" value="UER00211"/>
</dbReference>
<evidence type="ECO:0000256" key="7">
    <source>
        <dbReference type="ARBA" id="ARBA00023002"/>
    </source>
</evidence>
<keyword evidence="11" id="KW-0511">Multifunctional enzyme</keyword>
<evidence type="ECO:0000259" key="16">
    <source>
        <dbReference type="Pfam" id="PF10414"/>
    </source>
</evidence>
<dbReference type="GO" id="GO:0004851">
    <property type="term" value="F:uroporphyrin-III C-methyltransferase activity"/>
    <property type="evidence" value="ECO:0007669"/>
    <property type="project" value="UniProtKB-EC"/>
</dbReference>
<reference evidence="17 18" key="1">
    <citation type="submission" date="2020-11" db="EMBL/GenBank/DDBJ databases">
        <title>Description of Pontivivens ytuae sp. nov. isolated from deep sea sediment of Mariana Trench.</title>
        <authorList>
            <person name="Wang Z."/>
            <person name="Sun Q.-L."/>
            <person name="Xu X.-D."/>
            <person name="Tang Y.-Z."/>
            <person name="Zhang J."/>
        </authorList>
    </citation>
    <scope>NUCLEOTIDE SEQUENCE [LARGE SCALE GENOMIC DNA]</scope>
    <source>
        <strain evidence="17 18">MT2928</strain>
    </source>
</reference>
<dbReference type="InterPro" id="IPR012409">
    <property type="entry name" value="Sirohaem_synth"/>
</dbReference>
<feature type="active site" description="Proton acceptor" evidence="14">
    <location>
        <position position="243"/>
    </location>
</feature>
<dbReference type="PANTHER" id="PTHR45790">
    <property type="entry name" value="SIROHEME SYNTHASE-RELATED"/>
    <property type="match status" value="1"/>
</dbReference>
<dbReference type="Gene3D" id="3.40.50.720">
    <property type="entry name" value="NAD(P)-binding Rossmann-like Domain"/>
    <property type="match status" value="1"/>
</dbReference>
<dbReference type="PIRSF" id="PIRSF036426">
    <property type="entry name" value="Sirohaem_synth"/>
    <property type="match status" value="1"/>
</dbReference>
<dbReference type="GO" id="GO:0043115">
    <property type="term" value="F:precorrin-2 dehydrogenase activity"/>
    <property type="evidence" value="ECO:0007669"/>
    <property type="project" value="UniProtKB-EC"/>
</dbReference>
<dbReference type="AlphaFoldDB" id="A0A7S9QBE3"/>
<dbReference type="Proteomes" id="UP000594800">
    <property type="component" value="Chromosome"/>
</dbReference>
<dbReference type="SUPFAM" id="SSF75615">
    <property type="entry name" value="Siroheme synthase middle domains-like"/>
    <property type="match status" value="1"/>
</dbReference>
<evidence type="ECO:0000256" key="12">
    <source>
        <dbReference type="ARBA" id="ARBA00025705"/>
    </source>
</evidence>
<dbReference type="SUPFAM" id="SSF53790">
    <property type="entry name" value="Tetrapyrrole methylase"/>
    <property type="match status" value="1"/>
</dbReference>
<proteinExistence type="inferred from homology"/>
<dbReference type="SUPFAM" id="SSF51735">
    <property type="entry name" value="NAD(P)-binding Rossmann-fold domains"/>
    <property type="match status" value="1"/>
</dbReference>
<dbReference type="InterPro" id="IPR003043">
    <property type="entry name" value="Uropor_MeTrfase_CS"/>
</dbReference>
<dbReference type="RefSeq" id="WP_196101466.1">
    <property type="nucleotide sequence ID" value="NZ_CP064942.1"/>
</dbReference>
<dbReference type="NCBIfam" id="NF004790">
    <property type="entry name" value="PRK06136.1"/>
    <property type="match status" value="1"/>
</dbReference>
<dbReference type="InterPro" id="IPR006366">
    <property type="entry name" value="CobA/CysG_C"/>
</dbReference>
<comment type="similarity">
    <text evidence="2">Belongs to the precorrin methyltransferase family.</text>
</comment>
<evidence type="ECO:0000256" key="11">
    <source>
        <dbReference type="ARBA" id="ARBA00023268"/>
    </source>
</evidence>
<accession>A0A7S9QBE3</accession>
<dbReference type="FunFam" id="3.40.1010.10:FF:000001">
    <property type="entry name" value="Siroheme synthase"/>
    <property type="match status" value="1"/>
</dbReference>
<keyword evidence="10" id="KW-0627">Porphyrin biosynthesis</keyword>
<dbReference type="EC" id="2.1.1.107" evidence="17"/>
<evidence type="ECO:0000313" key="17">
    <source>
        <dbReference type="EMBL" id="QPH52252.1"/>
    </source>
</evidence>
<dbReference type="InterPro" id="IPR014777">
    <property type="entry name" value="4pyrrole_Mease_sub1"/>
</dbReference>
<keyword evidence="6" id="KW-0949">S-adenosyl-L-methionine</keyword>
<dbReference type="PANTHER" id="PTHR45790:SF3">
    <property type="entry name" value="S-ADENOSYL-L-METHIONINE-DEPENDENT UROPORPHYRINOGEN III METHYLTRANSFERASE, CHLOROPLASTIC"/>
    <property type="match status" value="1"/>
</dbReference>
<feature type="domain" description="Tetrapyrrole methylase" evidence="15">
    <location>
        <begin position="213"/>
        <end position="425"/>
    </location>
</feature>
<evidence type="ECO:0000256" key="10">
    <source>
        <dbReference type="ARBA" id="ARBA00023244"/>
    </source>
</evidence>
<dbReference type="PROSITE" id="PS00839">
    <property type="entry name" value="SUMT_1"/>
    <property type="match status" value="1"/>
</dbReference>
<dbReference type="NCBIfam" id="TIGR01470">
    <property type="entry name" value="cysG_Nterm"/>
    <property type="match status" value="1"/>
</dbReference>
<evidence type="ECO:0000256" key="14">
    <source>
        <dbReference type="PIRSR" id="PIRSR036426-1"/>
    </source>
</evidence>
<keyword evidence="3" id="KW-0169">Cobalamin biosynthesis</keyword>
<dbReference type="GO" id="GO:0051266">
    <property type="term" value="F:sirohydrochlorin ferrochelatase activity"/>
    <property type="evidence" value="ECO:0007669"/>
    <property type="project" value="InterPro"/>
</dbReference>
<dbReference type="InterPro" id="IPR050161">
    <property type="entry name" value="Siro_Cobalamin_biosynth"/>
</dbReference>
<dbReference type="KEGG" id="poz:I0K15_10455"/>
<dbReference type="NCBIfam" id="NF007922">
    <property type="entry name" value="PRK10637.1"/>
    <property type="match status" value="1"/>
</dbReference>
<evidence type="ECO:0000256" key="5">
    <source>
        <dbReference type="ARBA" id="ARBA00022679"/>
    </source>
</evidence>
<name>A0A7S9QBE3_9RHOB</name>
<dbReference type="InterPro" id="IPR035996">
    <property type="entry name" value="4pyrrol_Methylase_sf"/>
</dbReference>
<dbReference type="InterPro" id="IPR014776">
    <property type="entry name" value="4pyrrole_Mease_sub2"/>
</dbReference>
<dbReference type="CDD" id="cd11642">
    <property type="entry name" value="SUMT"/>
    <property type="match status" value="1"/>
</dbReference>
<evidence type="ECO:0000256" key="13">
    <source>
        <dbReference type="ARBA" id="ARBA00047561"/>
    </source>
</evidence>
<sequence>MQTFPMFLKLAGRRVVVLGGSEEAAQKTRLMLKTEAQIVLVSPELNAELSGYVAAGRVHEGTVADLPGAALAFAASGCAGADAAHAALAKAHGVLVNAVDAPELCDAFTPAIVDRDPVVVAIGTEGAAPVLARRIKSDLEASLEPGLGRFVAAAGAMRGAVAQRIGKDKRRAFWGWVFDVLRPAHANDEELALDRLAQAVERGAPDGGGPGSVSLVGAGPGGADLLTLRGLKRLQEADVILHDRLADPAILELARRDAERIDVGKAPGDANRPEAWRQERIDRLIVRLASEGKRVVRLKSGDPGIFGRATEEIDACEEAGIEVEIVPGITAASAATAQFGGCLTERDRIDAITLATARSSDGEACTAAARMRPGEQVALYMGVGKVAEVEAAFRANCPGDLDCVLVERAGRADARRVTCRLDQLAATVAEEKVENPAVIFIRWPKKAAAAVVPVPAIA</sequence>
<dbReference type="InterPro" id="IPR006367">
    <property type="entry name" value="Sirohaem_synthase_N"/>
</dbReference>
<evidence type="ECO:0000256" key="1">
    <source>
        <dbReference type="ARBA" id="ARBA00005010"/>
    </source>
</evidence>
<dbReference type="NCBIfam" id="TIGR01469">
    <property type="entry name" value="cobA_cysG_Cterm"/>
    <property type="match status" value="1"/>
</dbReference>
<comment type="pathway">
    <text evidence="12">Porphyrin-containing compound metabolism; siroheme biosynthesis; precorrin-2 from uroporphyrinogen III: step 1/1.</text>
</comment>
<evidence type="ECO:0000256" key="8">
    <source>
        <dbReference type="ARBA" id="ARBA00023027"/>
    </source>
</evidence>